<evidence type="ECO:0000256" key="5">
    <source>
        <dbReference type="ARBA" id="ARBA00022989"/>
    </source>
</evidence>
<dbReference type="AlphaFoldDB" id="A0AAV4G8Z3"/>
<keyword evidence="3 8" id="KW-0812">Transmembrane</keyword>
<feature type="region of interest" description="Disordered" evidence="7">
    <location>
        <begin position="42"/>
        <end position="61"/>
    </location>
</feature>
<evidence type="ECO:0000313" key="10">
    <source>
        <dbReference type="Proteomes" id="UP000762676"/>
    </source>
</evidence>
<accession>A0AAV4G8Z3</accession>
<keyword evidence="4" id="KW-0130">Cell adhesion</keyword>
<dbReference type="PANTHER" id="PTHR12316">
    <property type="entry name" value="NINJURIN-RELATED"/>
    <property type="match status" value="1"/>
</dbReference>
<feature type="transmembrane region" description="Helical" evidence="8">
    <location>
        <begin position="128"/>
        <end position="146"/>
    </location>
</feature>
<evidence type="ECO:0000313" key="9">
    <source>
        <dbReference type="EMBL" id="GFR81917.1"/>
    </source>
</evidence>
<dbReference type="Proteomes" id="UP000762676">
    <property type="component" value="Unassembled WGS sequence"/>
</dbReference>
<organism evidence="9 10">
    <name type="scientific">Elysia marginata</name>
    <dbReference type="NCBI Taxonomy" id="1093978"/>
    <lineage>
        <taxon>Eukaryota</taxon>
        <taxon>Metazoa</taxon>
        <taxon>Spiralia</taxon>
        <taxon>Lophotrochozoa</taxon>
        <taxon>Mollusca</taxon>
        <taxon>Gastropoda</taxon>
        <taxon>Heterobranchia</taxon>
        <taxon>Euthyneura</taxon>
        <taxon>Panpulmonata</taxon>
        <taxon>Sacoglossa</taxon>
        <taxon>Placobranchoidea</taxon>
        <taxon>Plakobranchidae</taxon>
        <taxon>Elysia</taxon>
    </lineage>
</organism>
<dbReference type="GO" id="GO:0016020">
    <property type="term" value="C:membrane"/>
    <property type="evidence" value="ECO:0007669"/>
    <property type="project" value="UniProtKB-SubCell"/>
</dbReference>
<protein>
    <submittedName>
        <fullName evidence="9">Ninjurin 2</fullName>
    </submittedName>
</protein>
<dbReference type="GO" id="GO:0007155">
    <property type="term" value="P:cell adhesion"/>
    <property type="evidence" value="ECO:0007669"/>
    <property type="project" value="UniProtKB-KW"/>
</dbReference>
<feature type="region of interest" description="Disordered" evidence="7">
    <location>
        <begin position="81"/>
        <end position="106"/>
    </location>
</feature>
<feature type="compositionally biased region" description="Basic and acidic residues" evidence="7">
    <location>
        <begin position="51"/>
        <end position="61"/>
    </location>
</feature>
<feature type="transmembrane region" description="Helical" evidence="8">
    <location>
        <begin position="230"/>
        <end position="253"/>
    </location>
</feature>
<evidence type="ECO:0000256" key="2">
    <source>
        <dbReference type="ARBA" id="ARBA00008141"/>
    </source>
</evidence>
<dbReference type="PANTHER" id="PTHR12316:SF17">
    <property type="entry name" value="NINJURIN C, ISOFORM D"/>
    <property type="match status" value="1"/>
</dbReference>
<comment type="subcellular location">
    <subcellularLocation>
        <location evidence="1">Membrane</location>
        <topology evidence="1">Multi-pass membrane protein</topology>
    </subcellularLocation>
</comment>
<dbReference type="Pfam" id="PF04923">
    <property type="entry name" value="Ninjurin"/>
    <property type="match status" value="1"/>
</dbReference>
<evidence type="ECO:0000256" key="6">
    <source>
        <dbReference type="ARBA" id="ARBA00023136"/>
    </source>
</evidence>
<evidence type="ECO:0000256" key="4">
    <source>
        <dbReference type="ARBA" id="ARBA00022889"/>
    </source>
</evidence>
<proteinExistence type="inferred from homology"/>
<keyword evidence="5 8" id="KW-1133">Transmembrane helix</keyword>
<feature type="transmembrane region" description="Helical" evidence="8">
    <location>
        <begin position="158"/>
        <end position="180"/>
    </location>
</feature>
<evidence type="ECO:0000256" key="8">
    <source>
        <dbReference type="SAM" id="Phobius"/>
    </source>
</evidence>
<dbReference type="EMBL" id="BMAT01004860">
    <property type="protein sequence ID" value="GFR81917.1"/>
    <property type="molecule type" value="Genomic_DNA"/>
</dbReference>
<reference evidence="9 10" key="1">
    <citation type="journal article" date="2021" name="Elife">
        <title>Chloroplast acquisition without the gene transfer in kleptoplastic sea slugs, Plakobranchus ocellatus.</title>
        <authorList>
            <person name="Maeda T."/>
            <person name="Takahashi S."/>
            <person name="Yoshida T."/>
            <person name="Shimamura S."/>
            <person name="Takaki Y."/>
            <person name="Nagai Y."/>
            <person name="Toyoda A."/>
            <person name="Suzuki Y."/>
            <person name="Arimoto A."/>
            <person name="Ishii H."/>
            <person name="Satoh N."/>
            <person name="Nishiyama T."/>
            <person name="Hasebe M."/>
            <person name="Maruyama T."/>
            <person name="Minagawa J."/>
            <person name="Obokata J."/>
            <person name="Shigenobu S."/>
        </authorList>
    </citation>
    <scope>NUCLEOTIDE SEQUENCE [LARGE SCALE GENOMIC DNA]</scope>
</reference>
<dbReference type="GO" id="GO:0042246">
    <property type="term" value="P:tissue regeneration"/>
    <property type="evidence" value="ECO:0007669"/>
    <property type="project" value="InterPro"/>
</dbReference>
<keyword evidence="10" id="KW-1185">Reference proteome</keyword>
<evidence type="ECO:0000256" key="7">
    <source>
        <dbReference type="SAM" id="MobiDB-lite"/>
    </source>
</evidence>
<feature type="compositionally biased region" description="Acidic residues" evidence="7">
    <location>
        <begin position="93"/>
        <end position="105"/>
    </location>
</feature>
<sequence>MNFRRCCLIKCPKTFSLFSACVVAADPLLHSDSQQENIELKLVSSPEDSTDAEKVSPLRQEEDAIERRAITPFVLRVEAPESKHRRSRHSKSDEDDSEEEEDLDLAPDALESLTVKNQFTVRKMAAQGLIDVALMMANISQLRTLITAGSDLDNYEVLLSMVCFSLAAQVMFAIIIFVIYMREAEETQREAFLDSIRKGDVESISQAERTKVYRTRMEEKFRRHKLTNRLNFATIVLVFVITVINMFITGFGIKLGKKGQAVSLFDWRNDMKGFSVANASVKAWMPMNNNISSFAGVIQQPLNNTASGLR</sequence>
<evidence type="ECO:0000256" key="1">
    <source>
        <dbReference type="ARBA" id="ARBA00004141"/>
    </source>
</evidence>
<comment type="similarity">
    <text evidence="2">Belongs to the ninjurin family.</text>
</comment>
<keyword evidence="6 8" id="KW-0472">Membrane</keyword>
<gene>
    <name evidence="9" type="ORF">ElyMa_002352500</name>
</gene>
<comment type="caution">
    <text evidence="9">The sequence shown here is derived from an EMBL/GenBank/DDBJ whole genome shotgun (WGS) entry which is preliminary data.</text>
</comment>
<evidence type="ECO:0000256" key="3">
    <source>
        <dbReference type="ARBA" id="ARBA00022692"/>
    </source>
</evidence>
<name>A0AAV4G8Z3_9GAST</name>
<dbReference type="InterPro" id="IPR007007">
    <property type="entry name" value="Ninjurin"/>
</dbReference>